<keyword evidence="5" id="KW-0539">Nucleus</keyword>
<accession>A0AAQ3TAI9</accession>
<feature type="compositionally biased region" description="Basic and acidic residues" evidence="6">
    <location>
        <begin position="423"/>
        <end position="438"/>
    </location>
</feature>
<dbReference type="CDD" id="cd10017">
    <property type="entry name" value="B3_DNA"/>
    <property type="match status" value="1"/>
</dbReference>
<keyword evidence="3" id="KW-0238">DNA-binding</keyword>
<evidence type="ECO:0000256" key="5">
    <source>
        <dbReference type="ARBA" id="ARBA00023242"/>
    </source>
</evidence>
<keyword evidence="2" id="KW-0805">Transcription regulation</keyword>
<organism evidence="8 9">
    <name type="scientific">Paspalum notatum var. saurae</name>
    <dbReference type="NCBI Taxonomy" id="547442"/>
    <lineage>
        <taxon>Eukaryota</taxon>
        <taxon>Viridiplantae</taxon>
        <taxon>Streptophyta</taxon>
        <taxon>Embryophyta</taxon>
        <taxon>Tracheophyta</taxon>
        <taxon>Spermatophyta</taxon>
        <taxon>Magnoliopsida</taxon>
        <taxon>Liliopsida</taxon>
        <taxon>Poales</taxon>
        <taxon>Poaceae</taxon>
        <taxon>PACMAD clade</taxon>
        <taxon>Panicoideae</taxon>
        <taxon>Andropogonodae</taxon>
        <taxon>Paspaleae</taxon>
        <taxon>Paspalinae</taxon>
        <taxon>Paspalum</taxon>
    </lineage>
</organism>
<dbReference type="PANTHER" id="PTHR31920">
    <property type="entry name" value="B3 DOMAIN-CONTAINING"/>
    <property type="match status" value="1"/>
</dbReference>
<feature type="region of interest" description="Disordered" evidence="6">
    <location>
        <begin position="423"/>
        <end position="442"/>
    </location>
</feature>
<dbReference type="InterPro" id="IPR050655">
    <property type="entry name" value="Plant_B3_domain"/>
</dbReference>
<evidence type="ECO:0000256" key="4">
    <source>
        <dbReference type="ARBA" id="ARBA00023163"/>
    </source>
</evidence>
<dbReference type="InterPro" id="IPR015300">
    <property type="entry name" value="DNA-bd_pseudobarrel_sf"/>
</dbReference>
<dbReference type="AlphaFoldDB" id="A0AAQ3TAI9"/>
<dbReference type="SUPFAM" id="SSF101936">
    <property type="entry name" value="DNA-binding pseudobarrel domain"/>
    <property type="match status" value="1"/>
</dbReference>
<name>A0AAQ3TAI9_PASNO</name>
<dbReference type="PROSITE" id="PS50863">
    <property type="entry name" value="B3"/>
    <property type="match status" value="1"/>
</dbReference>
<evidence type="ECO:0000256" key="1">
    <source>
        <dbReference type="ARBA" id="ARBA00004123"/>
    </source>
</evidence>
<dbReference type="InterPro" id="IPR003340">
    <property type="entry name" value="B3_DNA-bd"/>
</dbReference>
<keyword evidence="9" id="KW-1185">Reference proteome</keyword>
<feature type="domain" description="TF-B3" evidence="7">
    <location>
        <begin position="32"/>
        <end position="108"/>
    </location>
</feature>
<dbReference type="EMBL" id="CP144748">
    <property type="protein sequence ID" value="WVZ69005.1"/>
    <property type="molecule type" value="Genomic_DNA"/>
</dbReference>
<evidence type="ECO:0000313" key="9">
    <source>
        <dbReference type="Proteomes" id="UP001341281"/>
    </source>
</evidence>
<evidence type="ECO:0000256" key="3">
    <source>
        <dbReference type="ARBA" id="ARBA00023125"/>
    </source>
</evidence>
<dbReference type="Proteomes" id="UP001341281">
    <property type="component" value="Chromosome 04"/>
</dbReference>
<comment type="subcellular location">
    <subcellularLocation>
        <location evidence="1">Nucleus</location>
    </subcellularLocation>
</comment>
<dbReference type="Gene3D" id="2.40.330.10">
    <property type="entry name" value="DNA-binding pseudobarrel domain"/>
    <property type="match status" value="1"/>
</dbReference>
<evidence type="ECO:0000256" key="6">
    <source>
        <dbReference type="SAM" id="MobiDB-lite"/>
    </source>
</evidence>
<dbReference type="PANTHER" id="PTHR31920:SF122">
    <property type="entry name" value="B3 DOMAIN-CONTAINING PROTEIN REM23"/>
    <property type="match status" value="1"/>
</dbReference>
<protein>
    <recommendedName>
        <fullName evidence="7">TF-B3 domain-containing protein</fullName>
    </recommendedName>
</protein>
<dbReference type="GO" id="GO:0003677">
    <property type="term" value="F:DNA binding"/>
    <property type="evidence" value="ECO:0007669"/>
    <property type="project" value="UniProtKB-KW"/>
</dbReference>
<reference evidence="8 9" key="1">
    <citation type="submission" date="2024-02" db="EMBL/GenBank/DDBJ databases">
        <title>High-quality chromosome-scale genome assembly of Pensacola bahiagrass (Paspalum notatum Flugge var. saurae).</title>
        <authorList>
            <person name="Vega J.M."/>
            <person name="Podio M."/>
            <person name="Orjuela J."/>
            <person name="Siena L.A."/>
            <person name="Pessino S.C."/>
            <person name="Combes M.C."/>
            <person name="Mariac C."/>
            <person name="Albertini E."/>
            <person name="Pupilli F."/>
            <person name="Ortiz J.P.A."/>
            <person name="Leblanc O."/>
        </authorList>
    </citation>
    <scope>NUCLEOTIDE SEQUENCE [LARGE SCALE GENOMIC DNA]</scope>
    <source>
        <strain evidence="8">R1</strain>
        <tissue evidence="8">Leaf</tissue>
    </source>
</reference>
<evidence type="ECO:0000313" key="8">
    <source>
        <dbReference type="EMBL" id="WVZ69005.1"/>
    </source>
</evidence>
<evidence type="ECO:0000259" key="7">
    <source>
        <dbReference type="PROSITE" id="PS50863"/>
    </source>
</evidence>
<gene>
    <name evidence="8" type="ORF">U9M48_017869</name>
</gene>
<keyword evidence="4" id="KW-0804">Transcription</keyword>
<sequence>MEEPRRPRFFKVLIGPNFARRIEIPQGFLCHIPEERHRSSETKVAAFAKVVNAKGHTWPVELEEINGHMFLTTGWAKFVEGNCLVEGEFLVFKYNGNMQFMVSVFGVNAVEKVSSGSVSQATEKLEELPCGIVPSRKREHSGHTLTDPVKTLTCGHPQVDILDHFYDTVGFLDPHEVGLSKDNLETYCSKKEPMDDDKAKAIAEVMRTLHVDKLTVDLFCAMLCLYKWKVEAAAEDFNICRGKPQIPEQSLKQKLLLQFDIVNRQLRHFFPPDDNSERIKKNNLERPNLSNQSKPCNLTVAPVKRRLADEHESCDLPHHHQRRILKLQRGSLKTQTPRRSPRLSHLNNICNNTNKVSKARAEVLKPPPAATNQVKATAHKSCSLHEKPYNALKAVCEETTGSLSQDPMNLDPPQGMIDLSKVHEHDQGNDGDNSKEVESDAVGTSESLLSTYSVEPAPTNSGLSAYSRIDELSFTWKDSQHDIPLERILLDIQRDSFVNIIANIQKIIQDDPSDVLSADVIEATLRIGILKWDLCLQDRNAQKIINALLEYAKKVKGKHNFNIEMRKEEFSSKLQDLWKWQLKELEITYASLESDFNKAAADANIFFSTWEEHKKKLHSIKDGIKDLQQLIKGDEMQKLERQVVEHEAVFQKSIMDKVMAKMALKSYQQTIDDVKERLASTEPGSIDVGALVKVEIDNMRKEIELSKGSLLNINFKKE</sequence>
<dbReference type="SMART" id="SM01019">
    <property type="entry name" value="B3"/>
    <property type="match status" value="1"/>
</dbReference>
<evidence type="ECO:0000256" key="2">
    <source>
        <dbReference type="ARBA" id="ARBA00023015"/>
    </source>
</evidence>
<proteinExistence type="predicted"/>
<dbReference type="GO" id="GO:0005634">
    <property type="term" value="C:nucleus"/>
    <property type="evidence" value="ECO:0007669"/>
    <property type="project" value="UniProtKB-SubCell"/>
</dbReference>
<dbReference type="Pfam" id="PF02362">
    <property type="entry name" value="B3"/>
    <property type="match status" value="1"/>
</dbReference>